<dbReference type="Gene3D" id="1.10.3720.10">
    <property type="entry name" value="MetI-like"/>
    <property type="match status" value="1"/>
</dbReference>
<organism evidence="10 11">
    <name type="scientific">Klenkia taihuensis</name>
    <dbReference type="NCBI Taxonomy" id="1225127"/>
    <lineage>
        <taxon>Bacteria</taxon>
        <taxon>Bacillati</taxon>
        <taxon>Actinomycetota</taxon>
        <taxon>Actinomycetes</taxon>
        <taxon>Geodermatophilales</taxon>
        <taxon>Geodermatophilaceae</taxon>
        <taxon>Klenkia</taxon>
    </lineage>
</organism>
<dbReference type="STRING" id="1225127.SAMN05661030_3906"/>
<feature type="transmembrane region" description="Helical" evidence="7">
    <location>
        <begin position="26"/>
        <end position="53"/>
    </location>
</feature>
<gene>
    <name evidence="10" type="ORF">SAMN05661030_3906</name>
</gene>
<dbReference type="GO" id="GO:0005886">
    <property type="term" value="C:plasma membrane"/>
    <property type="evidence" value="ECO:0007669"/>
    <property type="project" value="UniProtKB-SubCell"/>
</dbReference>
<dbReference type="GO" id="GO:0055085">
    <property type="term" value="P:transmembrane transport"/>
    <property type="evidence" value="ECO:0007669"/>
    <property type="project" value="InterPro"/>
</dbReference>
<dbReference type="PANTHER" id="PTHR30193">
    <property type="entry name" value="ABC TRANSPORTER PERMEASE PROTEIN"/>
    <property type="match status" value="1"/>
</dbReference>
<sequence length="309" mass="33410">MTSLTAARAGRRSAERRADPSQGRPGVLWALPGLLFFGIFAIVPMVGVLYLSFTDWDGLNVPSLIGLDNWTEFFSDSTVLSSTVVTFVLLIGNLVAQTIAAVLLGAWSAGPQRNRAILSSIFFIPLVLSIAAAAVMWRQLLDPNFGVPSKLEWLFGDGNLLGTQTGAIACLIAVGSWQYIPFHALLYQGAARAIPRSLYEAAEIDGAGRYRQFRAITLPQLRNTMVTSMTFMIVGGLTAFEIVLVLTNGGPGSDTTILPFLMYREAFQSYNMGYASTIAVLLLVLSTAVSLVLVRLTGYDRMKSTLEGV</sequence>
<keyword evidence="4 7" id="KW-0812">Transmembrane</keyword>
<dbReference type="SUPFAM" id="SSF160964">
    <property type="entry name" value="MalF N-terminal region-like"/>
    <property type="match status" value="1"/>
</dbReference>
<evidence type="ECO:0000313" key="10">
    <source>
        <dbReference type="EMBL" id="SFD65454.1"/>
    </source>
</evidence>
<feature type="transmembrane region" description="Helical" evidence="7">
    <location>
        <begin position="79"/>
        <end position="104"/>
    </location>
</feature>
<dbReference type="CDD" id="cd06261">
    <property type="entry name" value="TM_PBP2"/>
    <property type="match status" value="1"/>
</dbReference>
<feature type="domain" description="ABC transmembrane type-1" evidence="9">
    <location>
        <begin position="74"/>
        <end position="293"/>
    </location>
</feature>
<protein>
    <submittedName>
        <fullName evidence="10">Xylobiose transport system permease protein</fullName>
    </submittedName>
</protein>
<evidence type="ECO:0000256" key="2">
    <source>
        <dbReference type="ARBA" id="ARBA00022448"/>
    </source>
</evidence>
<evidence type="ECO:0000256" key="6">
    <source>
        <dbReference type="ARBA" id="ARBA00023136"/>
    </source>
</evidence>
<feature type="transmembrane region" description="Helical" evidence="7">
    <location>
        <begin position="160"/>
        <end position="180"/>
    </location>
</feature>
<comment type="similarity">
    <text evidence="7">Belongs to the binding-protein-dependent transport system permease family.</text>
</comment>
<evidence type="ECO:0000256" key="3">
    <source>
        <dbReference type="ARBA" id="ARBA00022475"/>
    </source>
</evidence>
<keyword evidence="6 7" id="KW-0472">Membrane</keyword>
<keyword evidence="11" id="KW-1185">Reference proteome</keyword>
<evidence type="ECO:0000256" key="7">
    <source>
        <dbReference type="RuleBase" id="RU363032"/>
    </source>
</evidence>
<dbReference type="InterPro" id="IPR051393">
    <property type="entry name" value="ABC_transporter_permease"/>
</dbReference>
<evidence type="ECO:0000256" key="5">
    <source>
        <dbReference type="ARBA" id="ARBA00022989"/>
    </source>
</evidence>
<feature type="transmembrane region" description="Helical" evidence="7">
    <location>
        <begin position="231"/>
        <end position="252"/>
    </location>
</feature>
<dbReference type="InterPro" id="IPR000515">
    <property type="entry name" value="MetI-like"/>
</dbReference>
<comment type="subcellular location">
    <subcellularLocation>
        <location evidence="1 7">Cell membrane</location>
        <topology evidence="1 7">Multi-pass membrane protein</topology>
    </subcellularLocation>
</comment>
<name>A0A1I1U421_9ACTN</name>
<evidence type="ECO:0000256" key="1">
    <source>
        <dbReference type="ARBA" id="ARBA00004651"/>
    </source>
</evidence>
<proteinExistence type="inferred from homology"/>
<reference evidence="11" key="1">
    <citation type="submission" date="2016-10" db="EMBL/GenBank/DDBJ databases">
        <authorList>
            <person name="Varghese N."/>
            <person name="Submissions S."/>
        </authorList>
    </citation>
    <scope>NUCLEOTIDE SEQUENCE [LARGE SCALE GENOMIC DNA]</scope>
    <source>
        <strain evidence="11">DSM 45962</strain>
    </source>
</reference>
<dbReference type="Proteomes" id="UP000199022">
    <property type="component" value="Unassembled WGS sequence"/>
</dbReference>
<evidence type="ECO:0000256" key="4">
    <source>
        <dbReference type="ARBA" id="ARBA00022692"/>
    </source>
</evidence>
<keyword evidence="2 7" id="KW-0813">Transport</keyword>
<feature type="region of interest" description="Disordered" evidence="8">
    <location>
        <begin position="1"/>
        <end position="23"/>
    </location>
</feature>
<dbReference type="OrthoDB" id="3614395at2"/>
<dbReference type="PANTHER" id="PTHR30193:SF37">
    <property type="entry name" value="INNER MEMBRANE ABC TRANSPORTER PERMEASE PROTEIN YCJO"/>
    <property type="match status" value="1"/>
</dbReference>
<dbReference type="Pfam" id="PF00528">
    <property type="entry name" value="BPD_transp_1"/>
    <property type="match status" value="1"/>
</dbReference>
<evidence type="ECO:0000259" key="9">
    <source>
        <dbReference type="PROSITE" id="PS50928"/>
    </source>
</evidence>
<evidence type="ECO:0000313" key="11">
    <source>
        <dbReference type="Proteomes" id="UP000199022"/>
    </source>
</evidence>
<dbReference type="RefSeq" id="WP_091563549.1">
    <property type="nucleotide sequence ID" value="NZ_BNAC01000001.1"/>
</dbReference>
<keyword evidence="3" id="KW-1003">Cell membrane</keyword>
<dbReference type="SUPFAM" id="SSF161098">
    <property type="entry name" value="MetI-like"/>
    <property type="match status" value="1"/>
</dbReference>
<dbReference type="InterPro" id="IPR035906">
    <property type="entry name" value="MetI-like_sf"/>
</dbReference>
<dbReference type="PROSITE" id="PS50928">
    <property type="entry name" value="ABC_TM1"/>
    <property type="match status" value="1"/>
</dbReference>
<accession>A0A1I1U421</accession>
<keyword evidence="5 7" id="KW-1133">Transmembrane helix</keyword>
<dbReference type="EMBL" id="FOMD01000005">
    <property type="protein sequence ID" value="SFD65454.1"/>
    <property type="molecule type" value="Genomic_DNA"/>
</dbReference>
<feature type="transmembrane region" description="Helical" evidence="7">
    <location>
        <begin position="116"/>
        <end position="140"/>
    </location>
</feature>
<dbReference type="AlphaFoldDB" id="A0A1I1U421"/>
<feature type="transmembrane region" description="Helical" evidence="7">
    <location>
        <begin position="272"/>
        <end position="294"/>
    </location>
</feature>
<evidence type="ECO:0000256" key="8">
    <source>
        <dbReference type="SAM" id="MobiDB-lite"/>
    </source>
</evidence>